<comment type="caution">
    <text evidence="1">The sequence shown here is derived from an EMBL/GenBank/DDBJ whole genome shotgun (WGS) entry which is preliminary data.</text>
</comment>
<accession>A0A369ZSW4</accession>
<dbReference type="RefSeq" id="WP_111353814.1">
    <property type="nucleotide sequence ID" value="NZ_QEQF01000003.1"/>
</dbReference>
<reference evidence="1 2" key="1">
    <citation type="submission" date="2018-05" db="EMBL/GenBank/DDBJ databases">
        <title>Draft Genome Sequences for a Diverse set of 7 Haemophilus Species.</title>
        <authorList>
            <person name="Nichols M."/>
            <person name="Topaz N."/>
            <person name="Wang X."/>
            <person name="Wang X."/>
            <person name="Boxrud D."/>
        </authorList>
    </citation>
    <scope>NUCLEOTIDE SEQUENCE [LARGE SCALE GENOMIC DNA]</scope>
    <source>
        <strain evidence="1 2">C2014016342</strain>
    </source>
</reference>
<evidence type="ECO:0000313" key="2">
    <source>
        <dbReference type="Proteomes" id="UP000253945"/>
    </source>
</evidence>
<sequence>MAFPTRRASVAIALLEHPQGISGREIDFKYFLNCGRNEVNHFIHEGVNILKSDEKGNRGGYFTIYQIANRQNALKVVKILNTERERCKLPPLTGSEIYHYWKHFEG</sequence>
<dbReference type="EMBL" id="QEQF01000003">
    <property type="protein sequence ID" value="RDF10752.1"/>
    <property type="molecule type" value="Genomic_DNA"/>
</dbReference>
<protein>
    <submittedName>
        <fullName evidence="1">Uncharacterized protein</fullName>
    </submittedName>
</protein>
<gene>
    <name evidence="1" type="ORF">DPV92_04175</name>
</gene>
<organism evidence="1 2">
    <name type="scientific">Haemophilus paraphrohaemolyticus</name>
    <dbReference type="NCBI Taxonomy" id="736"/>
    <lineage>
        <taxon>Bacteria</taxon>
        <taxon>Pseudomonadati</taxon>
        <taxon>Pseudomonadota</taxon>
        <taxon>Gammaproteobacteria</taxon>
        <taxon>Pasteurellales</taxon>
        <taxon>Pasteurellaceae</taxon>
        <taxon>Haemophilus</taxon>
    </lineage>
</organism>
<evidence type="ECO:0000313" key="1">
    <source>
        <dbReference type="EMBL" id="RDF10752.1"/>
    </source>
</evidence>
<keyword evidence="2" id="KW-1185">Reference proteome</keyword>
<proteinExistence type="predicted"/>
<dbReference type="AlphaFoldDB" id="A0A369ZSW4"/>
<dbReference type="Proteomes" id="UP000253945">
    <property type="component" value="Unassembled WGS sequence"/>
</dbReference>
<name>A0A369ZSW4_9PAST</name>